<keyword evidence="1" id="KW-0677">Repeat</keyword>
<evidence type="ECO:0000256" key="3">
    <source>
        <dbReference type="PROSITE-ProRule" id="PRU00023"/>
    </source>
</evidence>
<name>A0A7U2NPR8_PHANO</name>
<dbReference type="Proteomes" id="UP000663193">
    <property type="component" value="Chromosome 19"/>
</dbReference>
<dbReference type="Pfam" id="PF12796">
    <property type="entry name" value="Ank_2"/>
    <property type="match status" value="2"/>
</dbReference>
<dbReference type="VEuPathDB" id="FungiDB:JI435_133800"/>
<keyword evidence="5" id="KW-1185">Reference proteome</keyword>
<accession>A0A7U2NPR8</accession>
<evidence type="ECO:0000313" key="4">
    <source>
        <dbReference type="EMBL" id="QRD05957.1"/>
    </source>
</evidence>
<dbReference type="RefSeq" id="XP_001803590.1">
    <property type="nucleotide sequence ID" value="XM_001803538.1"/>
</dbReference>
<feature type="repeat" description="ANK" evidence="3">
    <location>
        <begin position="224"/>
        <end position="246"/>
    </location>
</feature>
<evidence type="ECO:0000256" key="1">
    <source>
        <dbReference type="ARBA" id="ARBA00022737"/>
    </source>
</evidence>
<dbReference type="PANTHER" id="PTHR24198">
    <property type="entry name" value="ANKYRIN REPEAT AND PROTEIN KINASE DOMAIN-CONTAINING PROTEIN"/>
    <property type="match status" value="1"/>
</dbReference>
<dbReference type="PROSITE" id="PS50088">
    <property type="entry name" value="ANK_REPEAT"/>
    <property type="match status" value="2"/>
</dbReference>
<keyword evidence="2 3" id="KW-0040">ANK repeat</keyword>
<dbReference type="PANTHER" id="PTHR24198:SF165">
    <property type="entry name" value="ANKYRIN REPEAT-CONTAINING PROTEIN-RELATED"/>
    <property type="match status" value="1"/>
</dbReference>
<evidence type="ECO:0000256" key="2">
    <source>
        <dbReference type="ARBA" id="ARBA00023043"/>
    </source>
</evidence>
<evidence type="ECO:0000313" key="5">
    <source>
        <dbReference type="Proteomes" id="UP000663193"/>
    </source>
</evidence>
<dbReference type="InterPro" id="IPR002110">
    <property type="entry name" value="Ankyrin_rpt"/>
</dbReference>
<feature type="repeat" description="ANK" evidence="3">
    <location>
        <begin position="265"/>
        <end position="285"/>
    </location>
</feature>
<dbReference type="KEGG" id="pno:SNOG_13380"/>
<protein>
    <submittedName>
        <fullName evidence="4">Uncharacterized protein</fullName>
    </submittedName>
</protein>
<gene>
    <name evidence="4" type="ORF">JI435_133800</name>
</gene>
<dbReference type="SUPFAM" id="SSF48403">
    <property type="entry name" value="Ankyrin repeat"/>
    <property type="match status" value="1"/>
</dbReference>
<dbReference type="SMART" id="SM00248">
    <property type="entry name" value="ANK"/>
    <property type="match status" value="6"/>
</dbReference>
<dbReference type="PROSITE" id="PS50297">
    <property type="entry name" value="ANK_REP_REGION"/>
    <property type="match status" value="2"/>
</dbReference>
<proteinExistence type="predicted"/>
<dbReference type="InterPro" id="IPR036770">
    <property type="entry name" value="Ankyrin_rpt-contain_sf"/>
</dbReference>
<dbReference type="Gene3D" id="1.25.40.20">
    <property type="entry name" value="Ankyrin repeat-containing domain"/>
    <property type="match status" value="2"/>
</dbReference>
<dbReference type="EMBL" id="CP069041">
    <property type="protein sequence ID" value="QRD05957.1"/>
    <property type="molecule type" value="Genomic_DNA"/>
</dbReference>
<reference evidence="5" key="1">
    <citation type="journal article" date="2021" name="BMC Genomics">
        <title>Chromosome-level genome assembly and manually-curated proteome of model necrotroph Parastagonospora nodorum Sn15 reveals a genome-wide trove of candidate effector homologs, and redundancy of virulence-related functions within an accessory chromosome.</title>
        <authorList>
            <person name="Bertazzoni S."/>
            <person name="Jones D.A.B."/>
            <person name="Phan H.T."/>
            <person name="Tan K.-C."/>
            <person name="Hane J.K."/>
        </authorList>
    </citation>
    <scope>NUCLEOTIDE SEQUENCE [LARGE SCALE GENOMIC DNA]</scope>
    <source>
        <strain evidence="5">SN15 / ATCC MYA-4574 / FGSC 10173)</strain>
    </source>
</reference>
<sequence>MYTPQFFDEAESLDVLESTIAKYRAQKHHGVATLLHIGKLQYPTCQSDENIKEMIIIRNAFINCLGEVLQRHHLGLKIRWGNVFIDLTKTQLFMPSALFQLPRLVKVIKDDGRIDCLGRPVGHMFQDNKIDEQFRYIAYEDGRDVLGRSRLHIACSLTADQQVISDLEDVSRSMWFNDDYEMLGLDILHVAAIHGNVEVFTIALDSSIELCNQLTLLEHVSMPTGRTCLHWAACFGHPDLVAYLLELYNTDIESFQDNLIYTDDNVDTPLHLAAHNGHLDIVKSISRITDWEKMSRLFLFHTPFWAATSGRHLEIMEFLGPLCDIDERGGELHTPLAEAARQGFRDGVNYLLQLHGVSINPMGSFWNNAKKNFCNGTPLDLAIEGGHQDCIDLLRQHGALTFSDIRREAEEALDHTISD</sequence>
<dbReference type="AlphaFoldDB" id="A0A7U2NPR8"/>
<organism evidence="4 5">
    <name type="scientific">Phaeosphaeria nodorum (strain SN15 / ATCC MYA-4574 / FGSC 10173)</name>
    <name type="common">Glume blotch fungus</name>
    <name type="synonym">Parastagonospora nodorum</name>
    <dbReference type="NCBI Taxonomy" id="321614"/>
    <lineage>
        <taxon>Eukaryota</taxon>
        <taxon>Fungi</taxon>
        <taxon>Dikarya</taxon>
        <taxon>Ascomycota</taxon>
        <taxon>Pezizomycotina</taxon>
        <taxon>Dothideomycetes</taxon>
        <taxon>Pleosporomycetidae</taxon>
        <taxon>Pleosporales</taxon>
        <taxon>Pleosporineae</taxon>
        <taxon>Phaeosphaeriaceae</taxon>
        <taxon>Parastagonospora</taxon>
    </lineage>
</organism>
<dbReference type="OrthoDB" id="3801246at2759"/>